<keyword evidence="2" id="KW-1185">Reference proteome</keyword>
<name>A0A0V0YSQ3_TRISP</name>
<proteinExistence type="predicted"/>
<sequence>MLIISLCYFPCRRNQHKPIHKGRCHTLKCTNHNDKYGL</sequence>
<dbReference type="OrthoDB" id="10272782at2759"/>
<protein>
    <submittedName>
        <fullName evidence="1">Uncharacterized protein</fullName>
    </submittedName>
</protein>
<dbReference type="Proteomes" id="UP000054776">
    <property type="component" value="Unassembled WGS sequence"/>
</dbReference>
<gene>
    <name evidence="1" type="ORF">T01_6036</name>
</gene>
<accession>A0A0V0YSQ3</accession>
<dbReference type="EMBL" id="JYDH01005221">
    <property type="protein sequence ID" value="KRY03364.1"/>
    <property type="molecule type" value="Genomic_DNA"/>
</dbReference>
<organism evidence="1 2">
    <name type="scientific">Trichinella spiralis</name>
    <name type="common">Trichina worm</name>
    <dbReference type="NCBI Taxonomy" id="6334"/>
    <lineage>
        <taxon>Eukaryota</taxon>
        <taxon>Metazoa</taxon>
        <taxon>Ecdysozoa</taxon>
        <taxon>Nematoda</taxon>
        <taxon>Enoplea</taxon>
        <taxon>Dorylaimia</taxon>
        <taxon>Trichinellida</taxon>
        <taxon>Trichinellidae</taxon>
        <taxon>Trichinella</taxon>
    </lineage>
</organism>
<dbReference type="InParanoid" id="A0A0V0YSQ3"/>
<evidence type="ECO:0000313" key="2">
    <source>
        <dbReference type="Proteomes" id="UP000054776"/>
    </source>
</evidence>
<evidence type="ECO:0000313" key="1">
    <source>
        <dbReference type="EMBL" id="KRY03364.1"/>
    </source>
</evidence>
<comment type="caution">
    <text evidence="1">The sequence shown here is derived from an EMBL/GenBank/DDBJ whole genome shotgun (WGS) entry which is preliminary data.</text>
</comment>
<reference evidence="1 2" key="1">
    <citation type="submission" date="2015-01" db="EMBL/GenBank/DDBJ databases">
        <title>Evolution of Trichinella species and genotypes.</title>
        <authorList>
            <person name="Korhonen P.K."/>
            <person name="Edoardo P."/>
            <person name="Giuseppe L.R."/>
            <person name="Gasser R.B."/>
        </authorList>
    </citation>
    <scope>NUCLEOTIDE SEQUENCE [LARGE SCALE GENOMIC DNA]</scope>
    <source>
        <strain evidence="1">ISS3</strain>
    </source>
</reference>
<dbReference type="AlphaFoldDB" id="A0A0V0YSQ3"/>